<accession>A0ABW1BW16</accession>
<feature type="compositionally biased region" description="Basic and acidic residues" evidence="1">
    <location>
        <begin position="1"/>
        <end position="11"/>
    </location>
</feature>
<keyword evidence="2" id="KW-0812">Transmembrane</keyword>
<feature type="transmembrane region" description="Helical" evidence="2">
    <location>
        <begin position="43"/>
        <end position="64"/>
    </location>
</feature>
<evidence type="ECO:0000313" key="3">
    <source>
        <dbReference type="EMBL" id="MFC5817453.1"/>
    </source>
</evidence>
<dbReference type="RefSeq" id="WP_219546532.1">
    <property type="nucleotide sequence ID" value="NZ_JAHKRN010000025.1"/>
</dbReference>
<evidence type="ECO:0000256" key="1">
    <source>
        <dbReference type="SAM" id="MobiDB-lite"/>
    </source>
</evidence>
<proteinExistence type="predicted"/>
<dbReference type="EMBL" id="JBHSNW010000009">
    <property type="protein sequence ID" value="MFC5817453.1"/>
    <property type="molecule type" value="Genomic_DNA"/>
</dbReference>
<evidence type="ECO:0000256" key="2">
    <source>
        <dbReference type="SAM" id="Phobius"/>
    </source>
</evidence>
<evidence type="ECO:0000313" key="4">
    <source>
        <dbReference type="Proteomes" id="UP001596096"/>
    </source>
</evidence>
<reference evidence="4" key="1">
    <citation type="journal article" date="2019" name="Int. J. Syst. Evol. Microbiol.">
        <title>The Global Catalogue of Microorganisms (GCM) 10K type strain sequencing project: providing services to taxonomists for standard genome sequencing and annotation.</title>
        <authorList>
            <consortium name="The Broad Institute Genomics Platform"/>
            <consortium name="The Broad Institute Genome Sequencing Center for Infectious Disease"/>
            <person name="Wu L."/>
            <person name="Ma J."/>
        </authorList>
    </citation>
    <scope>NUCLEOTIDE SEQUENCE [LARGE SCALE GENOMIC DNA]</scope>
    <source>
        <strain evidence="4">CGMCC 4.7106</strain>
    </source>
</reference>
<comment type="caution">
    <text evidence="3">The sequence shown here is derived from an EMBL/GenBank/DDBJ whole genome shotgun (WGS) entry which is preliminary data.</text>
</comment>
<name>A0ABW1BW16_9ACTN</name>
<keyword evidence="2" id="KW-0472">Membrane</keyword>
<keyword evidence="2" id="KW-1133">Transmembrane helix</keyword>
<dbReference type="Proteomes" id="UP001596096">
    <property type="component" value="Unassembled WGS sequence"/>
</dbReference>
<sequence length="211" mass="22376">MERDDRVRTRWDSLPPSARMYGTPADPGPRVPRRALGRLARPVLAVVAAAGLVAALALAVLRLMPSGGEATPLTDTLAGVRLALPPGWEEEKVAPVTGFTSSARNDDGGLVMTRPLRGEIADPRAGVKDAAEHYARLLLKGDRVKVVDDRPVAGGHTRALLARYDDVVNRPAYLRVTLVTNGGKAALVLGLLQPEETAARQALDGVMASAR</sequence>
<evidence type="ECO:0008006" key="5">
    <source>
        <dbReference type="Google" id="ProtNLM"/>
    </source>
</evidence>
<gene>
    <name evidence="3" type="ORF">ACFPUY_20350</name>
</gene>
<protein>
    <recommendedName>
        <fullName evidence="5">PDZ domain-containing protein</fullName>
    </recommendedName>
</protein>
<feature type="region of interest" description="Disordered" evidence="1">
    <location>
        <begin position="1"/>
        <end position="30"/>
    </location>
</feature>
<organism evidence="3 4">
    <name type="scientific">Nonomuraea harbinensis</name>
    <dbReference type="NCBI Taxonomy" id="1286938"/>
    <lineage>
        <taxon>Bacteria</taxon>
        <taxon>Bacillati</taxon>
        <taxon>Actinomycetota</taxon>
        <taxon>Actinomycetes</taxon>
        <taxon>Streptosporangiales</taxon>
        <taxon>Streptosporangiaceae</taxon>
        <taxon>Nonomuraea</taxon>
    </lineage>
</organism>
<keyword evidence="4" id="KW-1185">Reference proteome</keyword>